<sequence>MASHGSKKTGNSGVVGGCNVSYNMRPRHGRKTPKTETSTHKVYASISLGENCVLTAAGPQASNAGPEVPTATVPQASTAGPKTIKMRTGPQASTSGPKTNKITTGPQASTAVPKTIKLKKPGPLPEEQLAYRRLMYALRRCHTLKSKTREILSEGDKAMAELNMAIDTYSQFDSVLKSLVEGQQVPETGLEIVDE</sequence>
<evidence type="ECO:0000256" key="1">
    <source>
        <dbReference type="SAM" id="MobiDB-lite"/>
    </source>
</evidence>
<feature type="compositionally biased region" description="Polar residues" evidence="1">
    <location>
        <begin position="90"/>
        <end position="108"/>
    </location>
</feature>
<dbReference type="EMBL" id="LC738875">
    <property type="protein sequence ID" value="BDT62492.1"/>
    <property type="molecule type" value="Genomic_DNA"/>
</dbReference>
<accession>A0A9C7BZF7</accession>
<feature type="region of interest" description="Disordered" evidence="1">
    <location>
        <begin position="60"/>
        <end position="108"/>
    </location>
</feature>
<organism evidence="2">
    <name type="scientific">Melicertus latisulcatus pemonivirus</name>
    <dbReference type="NCBI Taxonomy" id="2984278"/>
    <lineage>
        <taxon>Viruses</taxon>
        <taxon>Viruses incertae sedis</taxon>
        <taxon>Naldaviricetes</taxon>
        <taxon>Nimaviridae</taxon>
    </lineage>
</organism>
<reference evidence="2" key="1">
    <citation type="submission" date="2022-10" db="EMBL/GenBank/DDBJ databases">
        <title>Genome sequences of endogenous nimaviruses in decapod crustaceans.</title>
        <authorList>
            <person name="Kawato S."/>
            <person name="Nozaki R."/>
            <person name="Kondo H."/>
            <person name="Hirono I."/>
        </authorList>
    </citation>
    <scope>NUCLEOTIDE SEQUENCE</scope>
    <source>
        <strain evidence="2">Okinawa2016</strain>
    </source>
</reference>
<evidence type="ECO:0000313" key="2">
    <source>
        <dbReference type="EMBL" id="BDT62492.1"/>
    </source>
</evidence>
<name>A0A9C7BZF7_9VIRU</name>
<feature type="region of interest" description="Disordered" evidence="1">
    <location>
        <begin position="1"/>
        <end position="39"/>
    </location>
</feature>
<protein>
    <submittedName>
        <fullName evidence="2">Uncharacterized protein</fullName>
    </submittedName>
</protein>
<proteinExistence type="predicted"/>